<gene>
    <name evidence="8" type="ORF">ET471_15555</name>
</gene>
<dbReference type="OrthoDB" id="9806579at2"/>
<accession>A0A4P6F7A5</accession>
<evidence type="ECO:0000256" key="3">
    <source>
        <dbReference type="ARBA" id="ARBA00012824"/>
    </source>
</evidence>
<name>A0A4P6F7A5_9MICO</name>
<evidence type="ECO:0000256" key="2">
    <source>
        <dbReference type="ARBA" id="ARBA00005297"/>
    </source>
</evidence>
<organism evidence="8 9">
    <name type="scientific">Xylanimonas protaetiae</name>
    <dbReference type="NCBI Taxonomy" id="2509457"/>
    <lineage>
        <taxon>Bacteria</taxon>
        <taxon>Bacillati</taxon>
        <taxon>Actinomycetota</taxon>
        <taxon>Actinomycetes</taxon>
        <taxon>Micrococcales</taxon>
        <taxon>Promicromonosporaceae</taxon>
        <taxon>Xylanimonas</taxon>
    </lineage>
</organism>
<keyword evidence="9" id="KW-1185">Reference proteome</keyword>
<comment type="catalytic activity">
    <reaction evidence="1">
        <text>chorismate = isochorismate</text>
        <dbReference type="Rhea" id="RHEA:18985"/>
        <dbReference type="ChEBI" id="CHEBI:29748"/>
        <dbReference type="ChEBI" id="CHEBI:29780"/>
        <dbReference type="EC" id="5.4.4.2"/>
    </reaction>
</comment>
<dbReference type="InterPro" id="IPR004561">
    <property type="entry name" value="IsoChor_synthase"/>
</dbReference>
<sequence length="326" mass="32873">MTASLGAGERAVVALPFEHGGTAVAHRVRPEADSADVADVPPPAPSAHAATPEPSEAAYAARVTAALGLIAAGDLRKVVLGRWVDVVSDPPLDPRAVVARLLDRRPGRYVFGVPLTADAAGPVLLGASPELLVRRTGDVVTCFPLAGSVPRSADEREDARRAAGLGRSAKDLAEHAFVVDAITAALAPVCVEVDVPARPVVVSTDTLHHLGTPVRARLAPGTTGWSALHLALLLHPTPAVGGVPTTAALDAIAALEPGPRGPLAGAVGWVDAAGDGEFAVTIRAGVLDGPTLRLFAGAGIVAGSDPAAEVRETGAKLATMMTAVGP</sequence>
<evidence type="ECO:0000313" key="9">
    <source>
        <dbReference type="Proteomes" id="UP000292118"/>
    </source>
</evidence>
<dbReference type="EC" id="5.4.4.2" evidence="3"/>
<protein>
    <recommendedName>
        <fullName evidence="3">isochorismate synthase</fullName>
        <ecNumber evidence="3">5.4.4.2</ecNumber>
    </recommendedName>
    <alternativeName>
        <fullName evidence="5">Isochorismate mutase</fullName>
    </alternativeName>
</protein>
<proteinExistence type="inferred from homology"/>
<keyword evidence="4 8" id="KW-0413">Isomerase</keyword>
<dbReference type="PANTHER" id="PTHR42839">
    <property type="entry name" value="ISOCHORISMATE SYNTHASE ENTC"/>
    <property type="match status" value="1"/>
</dbReference>
<evidence type="ECO:0000259" key="7">
    <source>
        <dbReference type="Pfam" id="PF00425"/>
    </source>
</evidence>
<dbReference type="Gene3D" id="3.60.120.10">
    <property type="entry name" value="Anthranilate synthase"/>
    <property type="match status" value="1"/>
</dbReference>
<dbReference type="NCBIfam" id="TIGR00543">
    <property type="entry name" value="isochor_syn"/>
    <property type="match status" value="1"/>
</dbReference>
<evidence type="ECO:0000313" key="8">
    <source>
        <dbReference type="EMBL" id="QAY71920.1"/>
    </source>
</evidence>
<dbReference type="InterPro" id="IPR005801">
    <property type="entry name" value="ADC_synthase"/>
</dbReference>
<dbReference type="Proteomes" id="UP000292118">
    <property type="component" value="Chromosome"/>
</dbReference>
<dbReference type="InterPro" id="IPR015890">
    <property type="entry name" value="Chorismate_C"/>
</dbReference>
<dbReference type="KEGG" id="xya:ET471_15555"/>
<dbReference type="GO" id="GO:0008909">
    <property type="term" value="F:isochorismate synthase activity"/>
    <property type="evidence" value="ECO:0007669"/>
    <property type="project" value="UniProtKB-EC"/>
</dbReference>
<dbReference type="SUPFAM" id="SSF56322">
    <property type="entry name" value="ADC synthase"/>
    <property type="match status" value="1"/>
</dbReference>
<dbReference type="GO" id="GO:0009697">
    <property type="term" value="P:salicylic acid biosynthetic process"/>
    <property type="evidence" value="ECO:0007669"/>
    <property type="project" value="TreeGrafter"/>
</dbReference>
<dbReference type="EMBL" id="CP035493">
    <property type="protein sequence ID" value="QAY71920.1"/>
    <property type="molecule type" value="Genomic_DNA"/>
</dbReference>
<feature type="region of interest" description="Disordered" evidence="6">
    <location>
        <begin position="32"/>
        <end position="52"/>
    </location>
</feature>
<evidence type="ECO:0000256" key="6">
    <source>
        <dbReference type="SAM" id="MobiDB-lite"/>
    </source>
</evidence>
<evidence type="ECO:0000256" key="5">
    <source>
        <dbReference type="ARBA" id="ARBA00041564"/>
    </source>
</evidence>
<reference evidence="8 9" key="1">
    <citation type="submission" date="2019-01" db="EMBL/GenBank/DDBJ databases">
        <title>Genome sequencing of strain FW10M-9.</title>
        <authorList>
            <person name="Heo J."/>
            <person name="Kim S.-J."/>
            <person name="Kim J.-S."/>
            <person name="Hong S.-B."/>
            <person name="Kwon S.-W."/>
        </authorList>
    </citation>
    <scope>NUCLEOTIDE SEQUENCE [LARGE SCALE GENOMIC DNA]</scope>
    <source>
        <strain evidence="8 9">FW10M-9</strain>
    </source>
</reference>
<evidence type="ECO:0000256" key="4">
    <source>
        <dbReference type="ARBA" id="ARBA00023235"/>
    </source>
</evidence>
<dbReference type="PANTHER" id="PTHR42839:SF2">
    <property type="entry name" value="ISOCHORISMATE SYNTHASE ENTC"/>
    <property type="match status" value="1"/>
</dbReference>
<feature type="domain" description="Chorismate-utilising enzyme C-terminal" evidence="7">
    <location>
        <begin position="56"/>
        <end position="316"/>
    </location>
</feature>
<comment type="similarity">
    <text evidence="2">Belongs to the isochorismate synthase family.</text>
</comment>
<evidence type="ECO:0000256" key="1">
    <source>
        <dbReference type="ARBA" id="ARBA00000799"/>
    </source>
</evidence>
<dbReference type="Pfam" id="PF00425">
    <property type="entry name" value="Chorismate_bind"/>
    <property type="match status" value="1"/>
</dbReference>
<dbReference type="AlphaFoldDB" id="A0A4P6F7A5"/>